<protein>
    <submittedName>
        <fullName evidence="4">Anti-adapter protein</fullName>
    </submittedName>
</protein>
<dbReference type="InterPro" id="IPR019732">
    <property type="entry name" value="SigmaS_Anti-adapt_IraP"/>
</dbReference>
<keyword evidence="2" id="KW-0346">Stress response</keyword>
<proteinExistence type="predicted"/>
<dbReference type="Pfam" id="PF10796">
    <property type="entry name" value="Anti-adapt_IraP"/>
    <property type="match status" value="1"/>
</dbReference>
<comment type="caution">
    <text evidence="4">The sequence shown here is derived from an EMBL/GenBank/DDBJ whole genome shotgun (WGS) entry which is preliminary data.</text>
</comment>
<keyword evidence="1" id="KW-0963">Cytoplasm</keyword>
<evidence type="ECO:0000313" key="5">
    <source>
        <dbReference type="Proteomes" id="UP000305202"/>
    </source>
</evidence>
<dbReference type="Proteomes" id="UP000305202">
    <property type="component" value="Unassembled WGS sequence"/>
</dbReference>
<name>A0ABY2SNU4_9HYPH</name>
<evidence type="ECO:0000256" key="1">
    <source>
        <dbReference type="ARBA" id="ARBA00022490"/>
    </source>
</evidence>
<gene>
    <name evidence="4" type="ORF">FCN80_06545</name>
</gene>
<organism evidence="4 5">
    <name type="scientific">Martelella alba</name>
    <dbReference type="NCBI Taxonomy" id="2590451"/>
    <lineage>
        <taxon>Bacteria</taxon>
        <taxon>Pseudomonadati</taxon>
        <taxon>Pseudomonadota</taxon>
        <taxon>Alphaproteobacteria</taxon>
        <taxon>Hyphomicrobiales</taxon>
        <taxon>Aurantimonadaceae</taxon>
        <taxon>Martelella</taxon>
    </lineage>
</organism>
<evidence type="ECO:0000313" key="4">
    <source>
        <dbReference type="EMBL" id="TKI07536.1"/>
    </source>
</evidence>
<dbReference type="RefSeq" id="WP_136989207.1">
    <property type="nucleotide sequence ID" value="NZ_SZPQ01000004.1"/>
</dbReference>
<dbReference type="EMBL" id="SZPQ01000004">
    <property type="protein sequence ID" value="TKI07536.1"/>
    <property type="molecule type" value="Genomic_DNA"/>
</dbReference>
<keyword evidence="5" id="KW-1185">Reference proteome</keyword>
<evidence type="ECO:0000256" key="2">
    <source>
        <dbReference type="ARBA" id="ARBA00023016"/>
    </source>
</evidence>
<keyword evidence="3" id="KW-0175">Coiled coil</keyword>
<accession>A0ABY2SNU4</accession>
<evidence type="ECO:0000256" key="3">
    <source>
        <dbReference type="ARBA" id="ARBA00023054"/>
    </source>
</evidence>
<reference evidence="4 5" key="1">
    <citation type="submission" date="2019-04" db="EMBL/GenBank/DDBJ databases">
        <authorList>
            <person name="Li M."/>
            <person name="Gao C."/>
        </authorList>
    </citation>
    <scope>NUCLEOTIDE SEQUENCE [LARGE SCALE GENOMIC DNA]</scope>
    <source>
        <strain evidence="4 5">BGMRC 2031</strain>
    </source>
</reference>
<sequence>MNSLLSQLLINLAQKEAAEKELHATVEALEIVVALLISSLSRKKAQNLIIRLETALAEMRQRDSDDAPVKSDIDLLSMNIERITGVAKRHNE</sequence>